<sequence length="129" mass="15530">MFISQLKKKNLYGIEYYFPEWNNCNGFCFKETEFVGILVSSDPFQILNLDIKTQNEVSYLFGEIKNRLSTIYEKDPLGTTVMLSKPAIANKLKRYIRYLSQRENVSRYTQNELVHFQEIRYFLYDQFKY</sequence>
<gene>
    <name evidence="1" type="primary">orf129</name>
</gene>
<name>A0A386AXE3_9CHLO</name>
<dbReference type="AlphaFoldDB" id="A0A386AXE3"/>
<keyword evidence="1" id="KW-0150">Chloroplast</keyword>
<geneLocation type="chloroplast" evidence="1"/>
<reference evidence="1" key="2">
    <citation type="journal article" date="2019" name="Mol. Phylogenet. Evol.">
        <title>Reassessment of the classification of bryopsidales (chlorophyta) based on chloroplast phylogenomic analyses.</title>
        <authorList>
            <person name="Cremen M.C."/>
            <person name="Leliaert F."/>
            <person name="West J."/>
            <person name="Lam D.W."/>
            <person name="Shimada S."/>
            <person name="Lopez-Bautista J.M."/>
            <person name="Verbruggen H."/>
        </authorList>
    </citation>
    <scope>NUCLEOTIDE SEQUENCE</scope>
</reference>
<evidence type="ECO:0000313" key="1">
    <source>
        <dbReference type="EMBL" id="AYC64027.1"/>
    </source>
</evidence>
<reference evidence="1" key="1">
    <citation type="submission" date="2018-07" db="EMBL/GenBank/DDBJ databases">
        <authorList>
            <person name="Quirk P.G."/>
            <person name="Krulwich T.A."/>
        </authorList>
    </citation>
    <scope>NUCLEOTIDE SEQUENCE</scope>
</reference>
<dbReference type="EMBL" id="MH591087">
    <property type="protein sequence ID" value="AYC64027.1"/>
    <property type="molecule type" value="Genomic_DNA"/>
</dbReference>
<organism evidence="1">
    <name type="scientific">Halimeda micronesica</name>
    <dbReference type="NCBI Taxonomy" id="170426"/>
    <lineage>
        <taxon>Eukaryota</taxon>
        <taxon>Viridiplantae</taxon>
        <taxon>Chlorophyta</taxon>
        <taxon>core chlorophytes</taxon>
        <taxon>Ulvophyceae</taxon>
        <taxon>TCBD clade</taxon>
        <taxon>Bryopsidales</taxon>
        <taxon>Halimedineae</taxon>
        <taxon>Halimedaceae</taxon>
        <taxon>Halimedeae</taxon>
        <taxon>Halimeda</taxon>
    </lineage>
</organism>
<proteinExistence type="predicted"/>
<keyword evidence="1" id="KW-0934">Plastid</keyword>
<accession>A0A386AXE3</accession>
<protein>
    <submittedName>
        <fullName evidence="1">Uncharacterized protein</fullName>
    </submittedName>
</protein>